<keyword evidence="3" id="KW-0949">S-adenosyl-L-methionine</keyword>
<dbReference type="STRING" id="351160.RCIX62"/>
<dbReference type="SUPFAM" id="SSF102114">
    <property type="entry name" value="Radical SAM enzymes"/>
    <property type="match status" value="1"/>
</dbReference>
<dbReference type="PATRIC" id="fig|351160.9.peg.2666"/>
<dbReference type="PANTHER" id="PTHR43273:SF3">
    <property type="entry name" value="ANAEROBIC SULFATASE-MATURATING ENZYME HOMOLOG ASLB-RELATED"/>
    <property type="match status" value="1"/>
</dbReference>
<dbReference type="GO" id="GO:0046872">
    <property type="term" value="F:metal ion binding"/>
    <property type="evidence" value="ECO:0007669"/>
    <property type="project" value="UniProtKB-KW"/>
</dbReference>
<dbReference type="Pfam" id="PF04055">
    <property type="entry name" value="Radical_SAM"/>
    <property type="match status" value="1"/>
</dbReference>
<evidence type="ECO:0000259" key="8">
    <source>
        <dbReference type="PROSITE" id="PS51918"/>
    </source>
</evidence>
<feature type="domain" description="Radical SAM core" evidence="8">
    <location>
        <begin position="4"/>
        <end position="235"/>
    </location>
</feature>
<gene>
    <name evidence="9" type="primary">atsB-2</name>
    <name evidence="9" type="ORF">RCIX62</name>
</gene>
<dbReference type="AlphaFoldDB" id="Q0W7S1"/>
<dbReference type="NCBIfam" id="TIGR04085">
    <property type="entry name" value="rSAM_more_4Fe4S"/>
    <property type="match status" value="1"/>
</dbReference>
<evidence type="ECO:0000313" key="9">
    <source>
        <dbReference type="EMBL" id="CAJ35572.1"/>
    </source>
</evidence>
<comment type="similarity">
    <text evidence="7">Belongs to the radical SAM superfamily. Anaerobic sulfatase-maturating enzyme family.</text>
</comment>
<dbReference type="InterPro" id="IPR034491">
    <property type="entry name" value="Anaerob_Ser_sulfatase-maturase"/>
</dbReference>
<dbReference type="PROSITE" id="PS51918">
    <property type="entry name" value="RADICAL_SAM"/>
    <property type="match status" value="1"/>
</dbReference>
<evidence type="ECO:0000256" key="2">
    <source>
        <dbReference type="ARBA" id="ARBA00022485"/>
    </source>
</evidence>
<dbReference type="InterPro" id="IPR023867">
    <property type="entry name" value="Sulphatase_maturase_rSAM"/>
</dbReference>
<dbReference type="RefSeq" id="WP_012036922.1">
    <property type="nucleotide sequence ID" value="NC_009464.1"/>
</dbReference>
<accession>Q0W7S1</accession>
<name>Q0W7S1_METAR</name>
<dbReference type="InterPro" id="IPR058240">
    <property type="entry name" value="rSAM_sf"/>
</dbReference>
<dbReference type="SFLD" id="SFLDF00285">
    <property type="entry name" value="anaerobic_Ser-type_sulfatase-m"/>
    <property type="match status" value="1"/>
</dbReference>
<keyword evidence="4" id="KW-0479">Metal-binding</keyword>
<keyword evidence="10" id="KW-1185">Reference proteome</keyword>
<evidence type="ECO:0000256" key="5">
    <source>
        <dbReference type="ARBA" id="ARBA00023004"/>
    </source>
</evidence>
<evidence type="ECO:0000256" key="4">
    <source>
        <dbReference type="ARBA" id="ARBA00022723"/>
    </source>
</evidence>
<dbReference type="PANTHER" id="PTHR43273">
    <property type="entry name" value="ANAEROBIC SULFATASE-MATURATING ENZYME HOMOLOG ASLB-RELATED"/>
    <property type="match status" value="1"/>
</dbReference>
<dbReference type="SFLD" id="SFLDG01067">
    <property type="entry name" value="SPASM/twitch_domain_containing"/>
    <property type="match status" value="1"/>
</dbReference>
<keyword evidence="2" id="KW-0004">4Fe-4S</keyword>
<evidence type="ECO:0000256" key="6">
    <source>
        <dbReference type="ARBA" id="ARBA00023014"/>
    </source>
</evidence>
<dbReference type="SFLD" id="SFLDG01072">
    <property type="entry name" value="dehydrogenase_like"/>
    <property type="match status" value="1"/>
</dbReference>
<dbReference type="NCBIfam" id="TIGR03942">
    <property type="entry name" value="sulfatase_rSAM"/>
    <property type="match status" value="1"/>
</dbReference>
<dbReference type="GeneID" id="5143427"/>
<dbReference type="InterPro" id="IPR007197">
    <property type="entry name" value="rSAM"/>
</dbReference>
<proteinExistence type="inferred from homology"/>
<dbReference type="InterPro" id="IPR013785">
    <property type="entry name" value="Aldolase_TIM"/>
</dbReference>
<dbReference type="eggNOG" id="arCOG00945">
    <property type="taxonomic scope" value="Archaea"/>
</dbReference>
<dbReference type="SFLD" id="SFLDG01386">
    <property type="entry name" value="main_SPASM_domain-containing"/>
    <property type="match status" value="1"/>
</dbReference>
<dbReference type="KEGG" id="rci:RCIX62"/>
<protein>
    <submittedName>
        <fullName evidence="9">Arylsulfatase regulator</fullName>
    </submittedName>
</protein>
<dbReference type="SFLD" id="SFLDG01384">
    <property type="entry name" value="thioether_bond_formation_requi"/>
    <property type="match status" value="1"/>
</dbReference>
<dbReference type="GO" id="GO:0016491">
    <property type="term" value="F:oxidoreductase activity"/>
    <property type="evidence" value="ECO:0007669"/>
    <property type="project" value="InterPro"/>
</dbReference>
<dbReference type="Pfam" id="PF13186">
    <property type="entry name" value="SPASM"/>
    <property type="match status" value="1"/>
</dbReference>
<keyword evidence="6" id="KW-0411">Iron-sulfur</keyword>
<dbReference type="CDD" id="cd21120">
    <property type="entry name" value="SPASM_anSME"/>
    <property type="match status" value="1"/>
</dbReference>
<organism evidence="9 10">
    <name type="scientific">Methanocella arvoryzae (strain DSM 22066 / NBRC 105507 / MRE50)</name>
    <dbReference type="NCBI Taxonomy" id="351160"/>
    <lineage>
        <taxon>Archaea</taxon>
        <taxon>Methanobacteriati</taxon>
        <taxon>Methanobacteriota</taxon>
        <taxon>Stenosarchaea group</taxon>
        <taxon>Methanomicrobia</taxon>
        <taxon>Methanocellales</taxon>
        <taxon>Methanocellaceae</taxon>
        <taxon>Methanocella</taxon>
    </lineage>
</organism>
<dbReference type="InterPro" id="IPR047207">
    <property type="entry name" value="SPASM_anSME"/>
</dbReference>
<dbReference type="CDD" id="cd01335">
    <property type="entry name" value="Radical_SAM"/>
    <property type="match status" value="1"/>
</dbReference>
<dbReference type="SFLD" id="SFLDS00029">
    <property type="entry name" value="Radical_SAM"/>
    <property type="match status" value="1"/>
</dbReference>
<evidence type="ECO:0000256" key="7">
    <source>
        <dbReference type="ARBA" id="ARBA00023601"/>
    </source>
</evidence>
<dbReference type="EMBL" id="AM114193">
    <property type="protein sequence ID" value="CAJ35572.1"/>
    <property type="molecule type" value="Genomic_DNA"/>
</dbReference>
<dbReference type="OrthoDB" id="5620at2157"/>
<evidence type="ECO:0000313" key="10">
    <source>
        <dbReference type="Proteomes" id="UP000000663"/>
    </source>
</evidence>
<dbReference type="Proteomes" id="UP000000663">
    <property type="component" value="Chromosome"/>
</dbReference>
<sequence length="402" mass="45948">MRQMTPLPAFHVMAKPTGARCNLSCDYCFFLKKDRLYPGSSFRMPDEVLESYISQTIEAHKIPQVTIAWQGGEPTLMGRDFFRRAVELEKKYARAGMHIENTLQTNGVLLDARWCRFLRENKFLVGLSLDGPRHLHDAYRHDKGGNSVFDRVVRAAKLMQKHRVEFNILCTVNSANSRHPLEVYRFFRDELKTPFLQFIPIVEIDPATGTVTDRSVSPEQYGKFLIDIFDEWVGRDVGKMFVLFFDGVLMSYLRGRSSLCVLRPTCGDGVALEHNGDVYSCDHFVEPAHLLGNITETPIGDLVRSEKQQCFGRAKSDTLPQYCRQCNYLFTCYGECPKNRISATPGGEPGLNWLCPGLKAFFRHTERPMQIMAELLHRGRPACDIMKILPRNQEDGTHKSLQ</sequence>
<evidence type="ECO:0000256" key="3">
    <source>
        <dbReference type="ARBA" id="ARBA00022691"/>
    </source>
</evidence>
<dbReference type="GO" id="GO:0051539">
    <property type="term" value="F:4 iron, 4 sulfur cluster binding"/>
    <property type="evidence" value="ECO:0007669"/>
    <property type="project" value="UniProtKB-KW"/>
</dbReference>
<comment type="cofactor">
    <cofactor evidence="1">
        <name>[4Fe-4S] cluster</name>
        <dbReference type="ChEBI" id="CHEBI:49883"/>
    </cofactor>
</comment>
<evidence type="ECO:0000256" key="1">
    <source>
        <dbReference type="ARBA" id="ARBA00001966"/>
    </source>
</evidence>
<keyword evidence="5" id="KW-0408">Iron</keyword>
<reference evidence="9 10" key="1">
    <citation type="journal article" date="2006" name="Science">
        <title>Genome of rice cluster I archaea -- the key methane producers in the rice rhizosphere.</title>
        <authorList>
            <person name="Erkel C."/>
            <person name="Kube M."/>
            <person name="Reinhardt R."/>
            <person name="Liesack W."/>
        </authorList>
    </citation>
    <scope>NUCLEOTIDE SEQUENCE [LARGE SCALE GENOMIC DNA]</scope>
    <source>
        <strain evidence="10">DSM 22066 / NBRC 105507 / MRE50</strain>
    </source>
</reference>
<dbReference type="InterPro" id="IPR023885">
    <property type="entry name" value="4Fe4S-binding_SPASM_dom"/>
</dbReference>
<dbReference type="Gene3D" id="3.20.20.70">
    <property type="entry name" value="Aldolase class I"/>
    <property type="match status" value="1"/>
</dbReference>